<protein>
    <submittedName>
        <fullName evidence="5">Glucuronyl hydrolase</fullName>
    </submittedName>
</protein>
<dbReference type="InterPro" id="IPR012341">
    <property type="entry name" value="6hp_glycosidase-like_sf"/>
</dbReference>
<dbReference type="InterPro" id="IPR008928">
    <property type="entry name" value="6-hairpin_glycosidase_sf"/>
</dbReference>
<dbReference type="PANTHER" id="PTHR36845">
    <property type="entry name" value="HYDROLASE, PUTATIVE (AFU_ORTHOLOGUE AFUA_7G05090)-RELATED"/>
    <property type="match status" value="1"/>
</dbReference>
<feature type="binding site" evidence="4">
    <location>
        <position position="225"/>
    </location>
    <ligand>
        <name>substrate</name>
    </ligand>
</feature>
<reference evidence="5 6" key="1">
    <citation type="submission" date="2019-07" db="EMBL/GenBank/DDBJ databases">
        <title>Whole genome shotgun sequence of Halolactibacillus alkaliphilus NBRC 103919.</title>
        <authorList>
            <person name="Hosoyama A."/>
            <person name="Uohara A."/>
            <person name="Ohji S."/>
            <person name="Ichikawa N."/>
        </authorList>
    </citation>
    <scope>NUCLEOTIDE SEQUENCE [LARGE SCALE GENOMIC DNA]</scope>
    <source>
        <strain evidence="5 6">NBRC 103919</strain>
    </source>
</reference>
<proteinExistence type="inferred from homology"/>
<dbReference type="RefSeq" id="WP_089799085.1">
    <property type="nucleotide sequence ID" value="NZ_BJYE01000001.1"/>
</dbReference>
<feature type="binding site" evidence="4">
    <location>
        <position position="209"/>
    </location>
    <ligand>
        <name>substrate</name>
    </ligand>
</feature>
<feature type="active site" description="Proton donor" evidence="3">
    <location>
        <position position="149"/>
    </location>
</feature>
<dbReference type="GO" id="GO:0052757">
    <property type="term" value="F:chondroitin hydrolase activity"/>
    <property type="evidence" value="ECO:0007669"/>
    <property type="project" value="TreeGrafter"/>
</dbReference>
<evidence type="ECO:0000256" key="3">
    <source>
        <dbReference type="PIRSR" id="PIRSR610905-1"/>
    </source>
</evidence>
<dbReference type="Pfam" id="PF07470">
    <property type="entry name" value="Glyco_hydro_88"/>
    <property type="match status" value="1"/>
</dbReference>
<evidence type="ECO:0000256" key="1">
    <source>
        <dbReference type="ARBA" id="ARBA00022801"/>
    </source>
</evidence>
<sequence length="372" mass="42576">MTYSKAIDNTLRKTKANISRFNGLFPHVSEGGKYSLNANEDWTNGFWSGILWLSYEYSNDNVFKVAAQETVDSFRNRWENNIVLDMHDIGFLYTPSSLAQWKIEEKEDAKELTIAAADKLMQRYRPNLKIFQAWGPKDDPDNGGRIIIDCLMNMPLLFWASKETGNQKYKEAATQFVDIARKFLIRGDNSSYHTFYFDQKTGDAVKGATAQGYQNGSTWSRGQSWAIYGFALAYYYTKDSSYLETSIKTAQYFVKQLPENYIAPWDFDAPTNSDTKPDSSACAIAVCGMHELSNLLTSDHPEKGFLDSSIHHIMAALIKECETQDNEQGLLDHGSYSVQENISPDDFVIWGDYFYLEALMRLEKKHRGYWTV</sequence>
<keyword evidence="6" id="KW-1185">Reference proteome</keyword>
<keyword evidence="1 5" id="KW-0378">Hydrolase</keyword>
<feature type="binding site" evidence="4">
    <location>
        <position position="337"/>
    </location>
    <ligand>
        <name>substrate</name>
    </ligand>
</feature>
<evidence type="ECO:0000256" key="4">
    <source>
        <dbReference type="PIRSR" id="PIRSR610905-2"/>
    </source>
</evidence>
<dbReference type="OrthoDB" id="428577at2"/>
<dbReference type="Proteomes" id="UP000321400">
    <property type="component" value="Unassembled WGS sequence"/>
</dbReference>
<feature type="active site" description="Nucleophile" evidence="3">
    <location>
        <position position="88"/>
    </location>
</feature>
<organism evidence="5 6">
    <name type="scientific">Halolactibacillus alkaliphilus</name>
    <dbReference type="NCBI Taxonomy" id="442899"/>
    <lineage>
        <taxon>Bacteria</taxon>
        <taxon>Bacillati</taxon>
        <taxon>Bacillota</taxon>
        <taxon>Bacilli</taxon>
        <taxon>Bacillales</taxon>
        <taxon>Bacillaceae</taxon>
        <taxon>Halolactibacillus</taxon>
    </lineage>
</organism>
<feature type="binding site" evidence="4">
    <location>
        <position position="221"/>
    </location>
    <ligand>
        <name>substrate</name>
    </ligand>
</feature>
<gene>
    <name evidence="5" type="ORF">HAL01_00020</name>
</gene>
<accession>A0A511WYI8</accession>
<feature type="binding site" evidence="4">
    <location>
        <position position="88"/>
    </location>
    <ligand>
        <name>substrate</name>
    </ligand>
</feature>
<evidence type="ECO:0000256" key="2">
    <source>
        <dbReference type="ARBA" id="ARBA00038358"/>
    </source>
</evidence>
<feature type="binding site" evidence="4">
    <location>
        <position position="149"/>
    </location>
    <ligand>
        <name>substrate</name>
    </ligand>
</feature>
<dbReference type="GO" id="GO:0000272">
    <property type="term" value="P:polysaccharide catabolic process"/>
    <property type="evidence" value="ECO:0007669"/>
    <property type="project" value="TreeGrafter"/>
</dbReference>
<dbReference type="AlphaFoldDB" id="A0A511WYI8"/>
<dbReference type="InterPro" id="IPR010905">
    <property type="entry name" value="Glyco_hydro_88"/>
</dbReference>
<feature type="binding site" evidence="4">
    <location>
        <position position="207"/>
    </location>
    <ligand>
        <name>substrate</name>
    </ligand>
</feature>
<name>A0A511WYI8_9BACI</name>
<dbReference type="STRING" id="442899.SAMN05720591_10197"/>
<dbReference type="EMBL" id="BJYE01000001">
    <property type="protein sequence ID" value="GEN55538.1"/>
    <property type="molecule type" value="Genomic_DNA"/>
</dbReference>
<evidence type="ECO:0000313" key="5">
    <source>
        <dbReference type="EMBL" id="GEN55538.1"/>
    </source>
</evidence>
<dbReference type="SUPFAM" id="SSF48208">
    <property type="entry name" value="Six-hairpin glycosidases"/>
    <property type="match status" value="1"/>
</dbReference>
<comment type="caution">
    <text evidence="5">The sequence shown here is derived from an EMBL/GenBank/DDBJ whole genome shotgun (WGS) entry which is preliminary data.</text>
</comment>
<evidence type="ECO:0000313" key="6">
    <source>
        <dbReference type="Proteomes" id="UP000321400"/>
    </source>
</evidence>
<dbReference type="InterPro" id="IPR052369">
    <property type="entry name" value="UG_Glycosaminoglycan_Hydrolase"/>
</dbReference>
<dbReference type="Gene3D" id="1.50.10.10">
    <property type="match status" value="1"/>
</dbReference>
<comment type="similarity">
    <text evidence="2">Belongs to the glycosyl hydrolase 88 family.</text>
</comment>
<dbReference type="PANTHER" id="PTHR36845:SF1">
    <property type="entry name" value="HYDROLASE, PUTATIVE (AFU_ORTHOLOGUE AFUA_7G05090)-RELATED"/>
    <property type="match status" value="1"/>
</dbReference>